<reference evidence="1" key="2">
    <citation type="journal article" date="2015" name="Fish Shellfish Immunol.">
        <title>Early steps in the European eel (Anguilla anguilla)-Vibrio vulnificus interaction in the gills: Role of the RtxA13 toxin.</title>
        <authorList>
            <person name="Callol A."/>
            <person name="Pajuelo D."/>
            <person name="Ebbesson L."/>
            <person name="Teles M."/>
            <person name="MacKenzie S."/>
            <person name="Amaro C."/>
        </authorList>
    </citation>
    <scope>NUCLEOTIDE SEQUENCE</scope>
</reference>
<dbReference type="EMBL" id="GBXM01101848">
    <property type="protein sequence ID" value="JAH06729.1"/>
    <property type="molecule type" value="Transcribed_RNA"/>
</dbReference>
<evidence type="ECO:0000313" key="1">
    <source>
        <dbReference type="EMBL" id="JAH36475.1"/>
    </source>
</evidence>
<dbReference type="EMBL" id="GBXM01072102">
    <property type="protein sequence ID" value="JAH36475.1"/>
    <property type="molecule type" value="Transcribed_RNA"/>
</dbReference>
<protein>
    <submittedName>
        <fullName evidence="1">Uncharacterized protein</fullName>
    </submittedName>
</protein>
<dbReference type="AlphaFoldDB" id="A0A0E9S738"/>
<proteinExistence type="predicted"/>
<reference evidence="1" key="1">
    <citation type="submission" date="2014-11" db="EMBL/GenBank/DDBJ databases">
        <authorList>
            <person name="Amaro Gonzalez C."/>
        </authorList>
    </citation>
    <scope>NUCLEOTIDE SEQUENCE</scope>
</reference>
<name>A0A0E9S738_ANGAN</name>
<accession>A0A0E9S738</accession>
<sequence length="23" mass="2629">MSNPCTFMRARNALCSLCFSCWS</sequence>
<organism evidence="1">
    <name type="scientific">Anguilla anguilla</name>
    <name type="common">European freshwater eel</name>
    <name type="synonym">Muraena anguilla</name>
    <dbReference type="NCBI Taxonomy" id="7936"/>
    <lineage>
        <taxon>Eukaryota</taxon>
        <taxon>Metazoa</taxon>
        <taxon>Chordata</taxon>
        <taxon>Craniata</taxon>
        <taxon>Vertebrata</taxon>
        <taxon>Euteleostomi</taxon>
        <taxon>Actinopterygii</taxon>
        <taxon>Neopterygii</taxon>
        <taxon>Teleostei</taxon>
        <taxon>Anguilliformes</taxon>
        <taxon>Anguillidae</taxon>
        <taxon>Anguilla</taxon>
    </lineage>
</organism>